<evidence type="ECO:0000256" key="1">
    <source>
        <dbReference type="ARBA" id="ARBA00043985"/>
    </source>
</evidence>
<reference evidence="3" key="1">
    <citation type="submission" date="2019-09" db="EMBL/GenBank/DDBJ databases">
        <title>Characterisation of the sponge microbiome using genome-centric metagenomics.</title>
        <authorList>
            <person name="Engelberts J.P."/>
            <person name="Robbins S.J."/>
            <person name="De Goeij J.M."/>
            <person name="Aranda M."/>
            <person name="Bell S.C."/>
            <person name="Webster N.S."/>
        </authorList>
    </citation>
    <scope>NUCLEOTIDE SEQUENCE</scope>
    <source>
        <strain evidence="3">SB0676_bin_10</strain>
    </source>
</reference>
<comment type="caution">
    <text evidence="3">The sequence shown here is derived from an EMBL/GenBank/DDBJ whole genome shotgun (WGS) entry which is preliminary data.</text>
</comment>
<dbReference type="AlphaFoldDB" id="A0A6B1F9P4"/>
<proteinExistence type="inferred from homology"/>
<dbReference type="PANTHER" id="PTHR31088">
    <property type="entry name" value="MEMBRANE-ASSOCIATED PROTEIN VIPP1, CHLOROPLASTIC"/>
    <property type="match status" value="1"/>
</dbReference>
<feature type="coiled-coil region" evidence="2">
    <location>
        <begin position="16"/>
        <end position="117"/>
    </location>
</feature>
<protein>
    <submittedName>
        <fullName evidence="3">PspA/IM30 family protein</fullName>
    </submittedName>
</protein>
<keyword evidence="2" id="KW-0175">Coiled coil</keyword>
<evidence type="ECO:0000256" key="2">
    <source>
        <dbReference type="SAM" id="Coils"/>
    </source>
</evidence>
<dbReference type="PANTHER" id="PTHR31088:SF6">
    <property type="entry name" value="PHAGE SHOCK PROTEIN A"/>
    <property type="match status" value="1"/>
</dbReference>
<comment type="similarity">
    <text evidence="1">Belongs to the PspA/Vipp/IM30 family.</text>
</comment>
<dbReference type="Pfam" id="PF04012">
    <property type="entry name" value="PspA_IM30"/>
    <property type="match status" value="1"/>
</dbReference>
<gene>
    <name evidence="3" type="ORF">F4162_05605</name>
</gene>
<accession>A0A6B1F9P4</accession>
<dbReference type="EMBL" id="VYDO01000184">
    <property type="protein sequence ID" value="MYG38455.1"/>
    <property type="molecule type" value="Genomic_DNA"/>
</dbReference>
<name>A0A6B1F9P4_9SYNE</name>
<organism evidence="3">
    <name type="scientific">Synechococcus sp. SB0676_bin_10</name>
    <dbReference type="NCBI Taxonomy" id="2604869"/>
    <lineage>
        <taxon>Bacteria</taxon>
        <taxon>Bacillati</taxon>
        <taxon>Cyanobacteriota</taxon>
        <taxon>Cyanophyceae</taxon>
        <taxon>Synechococcales</taxon>
        <taxon>Synechococcaceae</taxon>
        <taxon>Synechococcus</taxon>
    </lineage>
</organism>
<evidence type="ECO:0000313" key="3">
    <source>
        <dbReference type="EMBL" id="MYG38455.1"/>
    </source>
</evidence>
<sequence length="194" mass="20832">YGRAQLALKGGDEDLARQALSQRKTHEETAQALSRQLESQAGQVDVLKRSLLKLEGQIAQAKTRKDTLKARAQAAQAQKQLEGAVSGISTDSAMAAFERMEEKVESLEAETAAIGELAGDNLEARFEAMEGSDVDDELAALKASSMAPAPALPVLPDSNTTANPRQEVQVEQVQVDDELAALRRSMNLPPQLNP</sequence>
<feature type="non-terminal residue" evidence="3">
    <location>
        <position position="1"/>
    </location>
</feature>
<dbReference type="InterPro" id="IPR007157">
    <property type="entry name" value="PspA_VIPP1"/>
</dbReference>